<dbReference type="GO" id="GO:0016020">
    <property type="term" value="C:membrane"/>
    <property type="evidence" value="ECO:0007669"/>
    <property type="project" value="UniProtKB-SubCell"/>
</dbReference>
<dbReference type="AlphaFoldDB" id="A0A8H6FVL8"/>
<dbReference type="GO" id="GO:0016757">
    <property type="term" value="F:glycosyltransferase activity"/>
    <property type="evidence" value="ECO:0007669"/>
    <property type="project" value="UniProtKB-KW"/>
</dbReference>
<evidence type="ECO:0000256" key="7">
    <source>
        <dbReference type="ARBA" id="ARBA00023180"/>
    </source>
</evidence>
<feature type="region of interest" description="Disordered" evidence="8">
    <location>
        <begin position="421"/>
        <end position="442"/>
    </location>
</feature>
<gene>
    <name evidence="10" type="ORF">HO173_006206</name>
</gene>
<dbReference type="RefSeq" id="XP_037164891.1">
    <property type="nucleotide sequence ID" value="XM_037308117.1"/>
</dbReference>
<organism evidence="10 11">
    <name type="scientific">Letharia columbiana</name>
    <dbReference type="NCBI Taxonomy" id="112416"/>
    <lineage>
        <taxon>Eukaryota</taxon>
        <taxon>Fungi</taxon>
        <taxon>Dikarya</taxon>
        <taxon>Ascomycota</taxon>
        <taxon>Pezizomycotina</taxon>
        <taxon>Lecanoromycetes</taxon>
        <taxon>OSLEUM clade</taxon>
        <taxon>Lecanoromycetidae</taxon>
        <taxon>Lecanorales</taxon>
        <taxon>Lecanorineae</taxon>
        <taxon>Parmeliaceae</taxon>
        <taxon>Letharia</taxon>
    </lineage>
</organism>
<keyword evidence="5" id="KW-1133">Transmembrane helix</keyword>
<feature type="compositionally biased region" description="Basic and acidic residues" evidence="8">
    <location>
        <begin position="167"/>
        <end position="177"/>
    </location>
</feature>
<keyword evidence="3" id="KW-0808">Transferase</keyword>
<evidence type="ECO:0000256" key="3">
    <source>
        <dbReference type="ARBA" id="ARBA00022679"/>
    </source>
</evidence>
<protein>
    <recommendedName>
        <fullName evidence="9">Spt20-like SEP domain-containing protein</fullName>
    </recommendedName>
</protein>
<dbReference type="Proteomes" id="UP000578531">
    <property type="component" value="Unassembled WGS sequence"/>
</dbReference>
<accession>A0A8H6FVL8</accession>
<feature type="compositionally biased region" description="Polar residues" evidence="8">
    <location>
        <begin position="746"/>
        <end position="758"/>
    </location>
</feature>
<feature type="region of interest" description="Disordered" evidence="8">
    <location>
        <begin position="713"/>
        <end position="791"/>
    </location>
</feature>
<dbReference type="GeneID" id="59287867"/>
<dbReference type="PANTHER" id="PTHR47844:SF1">
    <property type="entry name" value="EXOSTOSIN-LIKE 2"/>
    <property type="match status" value="1"/>
</dbReference>
<evidence type="ECO:0000313" key="10">
    <source>
        <dbReference type="EMBL" id="KAF6235523.1"/>
    </source>
</evidence>
<dbReference type="InterPro" id="IPR046468">
    <property type="entry name" value="Spt20-like_SEP"/>
</dbReference>
<keyword evidence="4" id="KW-0812">Transmembrane</keyword>
<keyword evidence="7" id="KW-0325">Glycoprotein</keyword>
<evidence type="ECO:0000256" key="5">
    <source>
        <dbReference type="ARBA" id="ARBA00022989"/>
    </source>
</evidence>
<feature type="region of interest" description="Disordered" evidence="8">
    <location>
        <begin position="104"/>
        <end position="177"/>
    </location>
</feature>
<name>A0A8H6FVL8_9LECA</name>
<evidence type="ECO:0000256" key="4">
    <source>
        <dbReference type="ARBA" id="ARBA00022692"/>
    </source>
</evidence>
<evidence type="ECO:0000259" key="9">
    <source>
        <dbReference type="Pfam" id="PF12090"/>
    </source>
</evidence>
<feature type="compositionally biased region" description="Basic and acidic residues" evidence="8">
    <location>
        <begin position="760"/>
        <end position="772"/>
    </location>
</feature>
<keyword evidence="11" id="KW-1185">Reference proteome</keyword>
<comment type="caution">
    <text evidence="10">The sequence shown here is derived from an EMBL/GenBank/DDBJ whole genome shotgun (WGS) entry which is preliminary data.</text>
</comment>
<dbReference type="InterPro" id="IPR052427">
    <property type="entry name" value="Glycosyltrans_GT2/GT47"/>
</dbReference>
<dbReference type="OrthoDB" id="2849215at2759"/>
<evidence type="ECO:0000313" key="11">
    <source>
        <dbReference type="Proteomes" id="UP000578531"/>
    </source>
</evidence>
<dbReference type="PANTHER" id="PTHR47844">
    <property type="entry name" value="SYNTHASE CPS1, PUTATIVE (AFU_ORTHOLOGUE AFUA_7G02500)-RELATED"/>
    <property type="match status" value="1"/>
</dbReference>
<evidence type="ECO:0000256" key="2">
    <source>
        <dbReference type="ARBA" id="ARBA00022676"/>
    </source>
</evidence>
<keyword evidence="6" id="KW-0472">Membrane</keyword>
<evidence type="ECO:0000256" key="6">
    <source>
        <dbReference type="ARBA" id="ARBA00023136"/>
    </source>
</evidence>
<sequence>MTSTRALPDWLGCNPHPTELELLDHTLIFDVIHAVAHTRLLTVVLPGRKQHIQFLSSNFSGGSHIYIKITKTHPLSPKRLSSRYLLQLCVRSLSRLRLFEDDSKPNLESTSDNSKKRSAALPDSHDESDLFAPSLRHGTTLKKQRLESSAPKQRAVSRAKVALNSDNKARPEPRGQPEVWAEMRRALCESLTYYQAYQSGAYTWGSSNGSAGYAYGFLLDNDNDEYGYRDEKVVITRLGGWVKSTWKGLRARGRTSAHRTEILQPQSFRTGFLNEHILFGLIGPLNADDDNFITRWMVEHGWKLKIQYSEDACIETTLGEYPKYLFQCMRWARTTWRSNPLSLLSRRTWTTQPWSIYAVYLTSFVNFALFYDAALLSTPWIYLNTQRISRSVEPFTAILTLCFWIFCTKLIKPRPHFRRHPRDLASSSPNTLPPQHRTPTASRLLSHKPTCCDWRNPSTRKPALRSSCARFPTSQQQTSLTSNQRCSLSHFAFTAYGKYITRHFPSQASTRIWVLSTASGHPYCRLHLESVDEGSALRSKIVARTERNLVDRHRDMEMRGIDAHVSLIDSRRSSGSNGANQKEDDCSSMTSNVVGLHEPRLVLANQPRPTCQEKFDMVWNDEVQDFVRMDAMRIGIHESYRSEVKKEGYHFRLPSPFPAFNTEDGADVTQDPSRTSGTAEPKVVPTKYLFGTQFILQAPLAPTIQRVIQCLSRKGPSGSSYPSPRPLPPSGSSFKQPPPTPIANGVNGNINALASHLSNGRREPQKPGDLRPNRSGKGLDGQRVPKTMPAPYVKTQPYGLKKYCSKSPSLVIHLHPTHFRFDQQDDSFFYGSPMKFILEHLKSQTVPHDMVKKLQAAVSVTVNVKVSAGFKALSIS</sequence>
<feature type="region of interest" description="Disordered" evidence="8">
    <location>
        <begin position="660"/>
        <end position="680"/>
    </location>
</feature>
<evidence type="ECO:0000256" key="8">
    <source>
        <dbReference type="SAM" id="MobiDB-lite"/>
    </source>
</evidence>
<dbReference type="Pfam" id="PF12090">
    <property type="entry name" value="Spt20_SEP"/>
    <property type="match status" value="1"/>
</dbReference>
<comment type="subcellular location">
    <subcellularLocation>
        <location evidence="1">Membrane</location>
    </subcellularLocation>
</comment>
<feature type="domain" description="Spt20-like SEP" evidence="9">
    <location>
        <begin position="806"/>
        <end position="857"/>
    </location>
</feature>
<reference evidence="10 11" key="1">
    <citation type="journal article" date="2020" name="Genomics">
        <title>Complete, high-quality genomes from long-read metagenomic sequencing of two wolf lichen thalli reveals enigmatic genome architecture.</title>
        <authorList>
            <person name="McKenzie S.K."/>
            <person name="Walston R.F."/>
            <person name="Allen J.L."/>
        </authorList>
    </citation>
    <scope>NUCLEOTIDE SEQUENCE [LARGE SCALE GENOMIC DNA]</scope>
    <source>
        <strain evidence="10">WasteWater2</strain>
    </source>
</reference>
<proteinExistence type="predicted"/>
<keyword evidence="2" id="KW-0328">Glycosyltransferase</keyword>
<feature type="region of interest" description="Disordered" evidence="8">
    <location>
        <begin position="570"/>
        <end position="589"/>
    </location>
</feature>
<evidence type="ECO:0000256" key="1">
    <source>
        <dbReference type="ARBA" id="ARBA00004370"/>
    </source>
</evidence>
<dbReference type="EMBL" id="JACCJC010000024">
    <property type="protein sequence ID" value="KAF6235523.1"/>
    <property type="molecule type" value="Genomic_DNA"/>
</dbReference>